<dbReference type="HOGENOM" id="CLU_2562393_0_0_1"/>
<dbReference type="Gramene" id="ORUFI04G10570.1">
    <property type="protein sequence ID" value="ORUFI04G10570.1"/>
    <property type="gene ID" value="ORUFI04G10570"/>
</dbReference>
<organism evidence="2 3">
    <name type="scientific">Oryza rufipogon</name>
    <name type="common">Brownbeard rice</name>
    <name type="synonym">Asian wild rice</name>
    <dbReference type="NCBI Taxonomy" id="4529"/>
    <lineage>
        <taxon>Eukaryota</taxon>
        <taxon>Viridiplantae</taxon>
        <taxon>Streptophyta</taxon>
        <taxon>Embryophyta</taxon>
        <taxon>Tracheophyta</taxon>
        <taxon>Spermatophyta</taxon>
        <taxon>Magnoliopsida</taxon>
        <taxon>Liliopsida</taxon>
        <taxon>Poales</taxon>
        <taxon>Poaceae</taxon>
        <taxon>BOP clade</taxon>
        <taxon>Oryzoideae</taxon>
        <taxon>Oryzeae</taxon>
        <taxon>Oryzinae</taxon>
        <taxon>Oryza</taxon>
    </lineage>
</organism>
<evidence type="ECO:0000256" key="1">
    <source>
        <dbReference type="SAM" id="MobiDB-lite"/>
    </source>
</evidence>
<accession>A0A0E0P7Z2</accession>
<feature type="region of interest" description="Disordered" evidence="1">
    <location>
        <begin position="1"/>
        <end position="24"/>
    </location>
</feature>
<name>A0A0E0P7Z2_ORYRU</name>
<protein>
    <submittedName>
        <fullName evidence="2">Uncharacterized protein</fullName>
    </submittedName>
</protein>
<dbReference type="AlphaFoldDB" id="A0A0E0P7Z2"/>
<keyword evidence="3" id="KW-1185">Reference proteome</keyword>
<reference evidence="3" key="1">
    <citation type="submission" date="2013-06" db="EMBL/GenBank/DDBJ databases">
        <authorList>
            <person name="Zhao Q."/>
        </authorList>
    </citation>
    <scope>NUCLEOTIDE SEQUENCE</scope>
    <source>
        <strain evidence="3">cv. W1943</strain>
    </source>
</reference>
<sequence>MRSRRRARRWEDDATGEVEPRRDEVEVGRGEIKAGYGDVWRQPARSAMDRTKSSRCVLLGRARSLTETGFTLELAAATFPPR</sequence>
<reference evidence="2" key="2">
    <citation type="submission" date="2015-06" db="UniProtKB">
        <authorList>
            <consortium name="EnsemblPlants"/>
        </authorList>
    </citation>
    <scope>IDENTIFICATION</scope>
</reference>
<dbReference type="Proteomes" id="UP000008022">
    <property type="component" value="Unassembled WGS sequence"/>
</dbReference>
<evidence type="ECO:0000313" key="3">
    <source>
        <dbReference type="Proteomes" id="UP000008022"/>
    </source>
</evidence>
<proteinExistence type="predicted"/>
<evidence type="ECO:0000313" key="2">
    <source>
        <dbReference type="EnsemblPlants" id="ORUFI04G10570.1"/>
    </source>
</evidence>
<dbReference type="EnsemblPlants" id="ORUFI04G10570.1">
    <property type="protein sequence ID" value="ORUFI04G10570.1"/>
    <property type="gene ID" value="ORUFI04G10570"/>
</dbReference>